<comment type="subunit">
    <text evidence="2">Homohexamer.</text>
</comment>
<organism evidence="5 6">
    <name type="scientific">Lapidilactobacillus achengensis</name>
    <dbReference type="NCBI Taxonomy" id="2486000"/>
    <lineage>
        <taxon>Bacteria</taxon>
        <taxon>Bacillati</taxon>
        <taxon>Bacillota</taxon>
        <taxon>Bacilli</taxon>
        <taxon>Lactobacillales</taxon>
        <taxon>Lactobacillaceae</taxon>
        <taxon>Lapidilactobacillus</taxon>
    </lineage>
</organism>
<proteinExistence type="inferred from homology"/>
<dbReference type="Pfam" id="PF01784">
    <property type="entry name" value="DUF34_NIF3"/>
    <property type="match status" value="1"/>
</dbReference>
<comment type="similarity">
    <text evidence="1">Belongs to the GTP cyclohydrolase I type 2/NIF3 family.</text>
</comment>
<dbReference type="PANTHER" id="PTHR13799">
    <property type="entry name" value="NGG1 INTERACTING FACTOR 3"/>
    <property type="match status" value="1"/>
</dbReference>
<evidence type="ECO:0000313" key="5">
    <source>
        <dbReference type="EMBL" id="MFC6315024.1"/>
    </source>
</evidence>
<evidence type="ECO:0000256" key="3">
    <source>
        <dbReference type="ARBA" id="ARBA00022112"/>
    </source>
</evidence>
<dbReference type="InterPro" id="IPR036069">
    <property type="entry name" value="DUF34/NIF3_sf"/>
</dbReference>
<dbReference type="SUPFAM" id="SSF102705">
    <property type="entry name" value="NIF3 (NGG1p interacting factor 3)-like"/>
    <property type="match status" value="1"/>
</dbReference>
<evidence type="ECO:0000256" key="1">
    <source>
        <dbReference type="ARBA" id="ARBA00006964"/>
    </source>
</evidence>
<keyword evidence="4" id="KW-0479">Metal-binding</keyword>
<gene>
    <name evidence="5" type="ORF">ACFQHW_05495</name>
</gene>
<name>A0ABW1UM47_9LACO</name>
<comment type="caution">
    <text evidence="5">The sequence shown here is derived from an EMBL/GenBank/DDBJ whole genome shotgun (WGS) entry which is preliminary data.</text>
</comment>
<protein>
    <recommendedName>
        <fullName evidence="3">GTP cyclohydrolase 1 type 2 homolog</fullName>
    </recommendedName>
</protein>
<dbReference type="RefSeq" id="WP_125595964.1">
    <property type="nucleotide sequence ID" value="NZ_JBHSSM010000015.1"/>
</dbReference>
<evidence type="ECO:0000256" key="4">
    <source>
        <dbReference type="ARBA" id="ARBA00022723"/>
    </source>
</evidence>
<evidence type="ECO:0000313" key="6">
    <source>
        <dbReference type="Proteomes" id="UP001596310"/>
    </source>
</evidence>
<dbReference type="EMBL" id="JBHSSM010000015">
    <property type="protein sequence ID" value="MFC6315024.1"/>
    <property type="molecule type" value="Genomic_DNA"/>
</dbReference>
<accession>A0ABW1UM47</accession>
<reference evidence="6" key="1">
    <citation type="journal article" date="2019" name="Int. J. Syst. Evol. Microbiol.">
        <title>The Global Catalogue of Microorganisms (GCM) 10K type strain sequencing project: providing services to taxonomists for standard genome sequencing and annotation.</title>
        <authorList>
            <consortium name="The Broad Institute Genomics Platform"/>
            <consortium name="The Broad Institute Genome Sequencing Center for Infectious Disease"/>
            <person name="Wu L."/>
            <person name="Ma J."/>
        </authorList>
    </citation>
    <scope>NUCLEOTIDE SEQUENCE [LARGE SCALE GENOMIC DNA]</scope>
    <source>
        <strain evidence="6">CCM 8897</strain>
    </source>
</reference>
<dbReference type="Proteomes" id="UP001596310">
    <property type="component" value="Unassembled WGS sequence"/>
</dbReference>
<keyword evidence="6" id="KW-1185">Reference proteome</keyword>
<sequence>MSTPTVQQLITEMERLAPPAYAEPHDPVGLQLGRQEQVVHKVMVTLDVRPEVVAEAVAAQVDLIIAHHPMMFHPAVNLDLADPQNAMYATLLRHDISVFAAHTNLDEVSGGMNTWLAEVLGLTELRAFNPRPKAEPQLAAYLGVVGRLPQAQTVREFAVTCKSKFQVAGLRLITHQPDQLVEQVAIIGGDGGKFYPAVAGTGAQVLITGDVYYHTAHDMLAHGLSVIDPGHHIEAVIKTKLPPLISQWAQANNWQLSVCSSQLSTDPFQFI</sequence>
<evidence type="ECO:0000256" key="2">
    <source>
        <dbReference type="ARBA" id="ARBA00011643"/>
    </source>
</evidence>
<dbReference type="NCBIfam" id="TIGR00486">
    <property type="entry name" value="YbgI_SA1388"/>
    <property type="match status" value="1"/>
</dbReference>
<dbReference type="Gene3D" id="3.40.1390.30">
    <property type="entry name" value="NIF3 (NGG1p interacting factor 3)-like"/>
    <property type="match status" value="2"/>
</dbReference>
<dbReference type="PANTHER" id="PTHR13799:SF14">
    <property type="entry name" value="GTP CYCLOHYDROLASE 1 TYPE 2 HOMOLOG"/>
    <property type="match status" value="1"/>
</dbReference>
<dbReference type="InterPro" id="IPR002678">
    <property type="entry name" value="DUF34/NIF3"/>
</dbReference>